<comment type="caution">
    <text evidence="2">The sequence shown here is derived from an EMBL/GenBank/DDBJ whole genome shotgun (WGS) entry which is preliminary data.</text>
</comment>
<keyword evidence="1" id="KW-0472">Membrane</keyword>
<name>A0A7H4LV89_9ENTR</name>
<evidence type="ECO:0000256" key="1">
    <source>
        <dbReference type="SAM" id="Phobius"/>
    </source>
</evidence>
<organism evidence="2 3">
    <name type="scientific">Klebsiella michiganensis</name>
    <dbReference type="NCBI Taxonomy" id="1134687"/>
    <lineage>
        <taxon>Bacteria</taxon>
        <taxon>Pseudomonadati</taxon>
        <taxon>Pseudomonadota</taxon>
        <taxon>Gammaproteobacteria</taxon>
        <taxon>Enterobacterales</taxon>
        <taxon>Enterobacteriaceae</taxon>
        <taxon>Klebsiella/Raoultella group</taxon>
        <taxon>Klebsiella</taxon>
    </lineage>
</organism>
<accession>A0A7H4LV89</accession>
<dbReference type="SUPFAM" id="SSF82866">
    <property type="entry name" value="Multidrug efflux transporter AcrB transmembrane domain"/>
    <property type="match status" value="1"/>
</dbReference>
<keyword evidence="1" id="KW-1133">Transmembrane helix</keyword>
<evidence type="ECO:0000313" key="3">
    <source>
        <dbReference type="Proteomes" id="UP000255050"/>
    </source>
</evidence>
<evidence type="ECO:0000313" key="2">
    <source>
        <dbReference type="EMBL" id="STR40065.1"/>
    </source>
</evidence>
<dbReference type="EMBL" id="UGJR01000002">
    <property type="protein sequence ID" value="STR40065.1"/>
    <property type="molecule type" value="Genomic_DNA"/>
</dbReference>
<protein>
    <submittedName>
        <fullName evidence="2">RND efflux transporter</fullName>
    </submittedName>
</protein>
<feature type="transmembrane region" description="Helical" evidence="1">
    <location>
        <begin position="31"/>
        <end position="58"/>
    </location>
</feature>
<reference evidence="2 3" key="1">
    <citation type="submission" date="2018-06" db="EMBL/GenBank/DDBJ databases">
        <authorList>
            <consortium name="Pathogen Informatics"/>
            <person name="Doyle S."/>
        </authorList>
    </citation>
    <scope>NUCLEOTIDE SEQUENCE [LARGE SCALE GENOMIC DNA]</scope>
    <source>
        <strain evidence="2 3">NCTC11694</strain>
    </source>
</reference>
<dbReference type="Proteomes" id="UP000255050">
    <property type="component" value="Unassembled WGS sequence"/>
</dbReference>
<proteinExistence type="predicted"/>
<dbReference type="Gene3D" id="1.20.1640.10">
    <property type="entry name" value="Multidrug efflux transporter AcrB transmembrane domain"/>
    <property type="match status" value="1"/>
</dbReference>
<dbReference type="PRINTS" id="PR00702">
    <property type="entry name" value="ACRIFLAVINRP"/>
</dbReference>
<sequence>MLIVLAVSFVSLGLRAGLVVAAAIPLVLALTFAGMLLAGIGLQRISLGALIVALGLLVDDAMIAVEPWYPGLRPAIRDGRRRRTLSKPRHFRC</sequence>
<dbReference type="GO" id="GO:0042910">
    <property type="term" value="F:xenobiotic transmembrane transporter activity"/>
    <property type="evidence" value="ECO:0007669"/>
    <property type="project" value="TreeGrafter"/>
</dbReference>
<dbReference type="AlphaFoldDB" id="A0A7H4LV89"/>
<dbReference type="GO" id="GO:0005886">
    <property type="term" value="C:plasma membrane"/>
    <property type="evidence" value="ECO:0007669"/>
    <property type="project" value="TreeGrafter"/>
</dbReference>
<dbReference type="Pfam" id="PF00873">
    <property type="entry name" value="ACR_tran"/>
    <property type="match status" value="1"/>
</dbReference>
<keyword evidence="1" id="KW-0812">Transmembrane</keyword>
<gene>
    <name evidence="2" type="primary">mdtC_1</name>
    <name evidence="2" type="ORF">NCTC11694_01214</name>
</gene>
<dbReference type="PANTHER" id="PTHR32063:SF64">
    <property type="entry name" value="ACRB_ACRD_ACRF FAMILY PROTEIN"/>
    <property type="match status" value="1"/>
</dbReference>
<dbReference type="InterPro" id="IPR001036">
    <property type="entry name" value="Acrflvin-R"/>
</dbReference>
<dbReference type="PANTHER" id="PTHR32063">
    <property type="match status" value="1"/>
</dbReference>